<dbReference type="InterPro" id="IPR037006">
    <property type="entry name" value="CheA-like_homodim_sf"/>
</dbReference>
<dbReference type="InterPro" id="IPR004358">
    <property type="entry name" value="Sig_transdc_His_kin-like_C"/>
</dbReference>
<evidence type="ECO:0000256" key="9">
    <source>
        <dbReference type="ARBA" id="ARBA00022840"/>
    </source>
</evidence>
<proteinExistence type="predicted"/>
<reference evidence="17 18" key="1">
    <citation type="submission" date="2018-06" db="EMBL/GenBank/DDBJ databases">
        <title>Azoarcus communis strain SWub3 genome.</title>
        <authorList>
            <person name="Zorraquino Salvo V."/>
            <person name="Toubiana D."/>
            <person name="Blumwald E."/>
        </authorList>
    </citation>
    <scope>NUCLEOTIDE SEQUENCE [LARGE SCALE GENOMIC DNA]</scope>
    <source>
        <strain evidence="17 18">SWub3</strain>
    </source>
</reference>
<feature type="domain" description="CheW-like" evidence="15">
    <location>
        <begin position="610"/>
        <end position="745"/>
    </location>
</feature>
<keyword evidence="6" id="KW-0808">Transferase</keyword>
<accession>A0A323UPZ8</accession>
<dbReference type="PROSITE" id="PS50851">
    <property type="entry name" value="CHEW"/>
    <property type="match status" value="1"/>
</dbReference>
<dbReference type="PANTHER" id="PTHR43395:SF10">
    <property type="entry name" value="CHEMOTAXIS PROTEIN CHEA"/>
    <property type="match status" value="1"/>
</dbReference>
<evidence type="ECO:0000256" key="4">
    <source>
        <dbReference type="ARBA" id="ARBA00022500"/>
    </source>
</evidence>
<dbReference type="FunFam" id="3.30.565.10:FF:000016">
    <property type="entry name" value="Chemotaxis protein CheA, putative"/>
    <property type="match status" value="1"/>
</dbReference>
<keyword evidence="10" id="KW-0902">Two-component regulatory system</keyword>
<evidence type="ECO:0000256" key="6">
    <source>
        <dbReference type="ARBA" id="ARBA00022679"/>
    </source>
</evidence>
<keyword evidence="18" id="KW-1185">Reference proteome</keyword>
<dbReference type="InterPro" id="IPR004105">
    <property type="entry name" value="CheA-like_dim"/>
</dbReference>
<dbReference type="SUPFAM" id="SSF47384">
    <property type="entry name" value="Homodimeric domain of signal transducing histidine kinase"/>
    <property type="match status" value="1"/>
</dbReference>
<evidence type="ECO:0000256" key="10">
    <source>
        <dbReference type="ARBA" id="ARBA00023012"/>
    </source>
</evidence>
<dbReference type="PROSITE" id="PS50894">
    <property type="entry name" value="HPT"/>
    <property type="match status" value="1"/>
</dbReference>
<dbReference type="CDD" id="cd00731">
    <property type="entry name" value="CheA_reg"/>
    <property type="match status" value="1"/>
</dbReference>
<protein>
    <recommendedName>
        <fullName evidence="3">Chemotaxis protein CheA</fullName>
        <ecNumber evidence="2">2.7.13.3</ecNumber>
    </recommendedName>
</protein>
<comment type="caution">
    <text evidence="17">The sequence shown here is derived from an EMBL/GenBank/DDBJ whole genome shotgun (WGS) entry which is preliminary data.</text>
</comment>
<dbReference type="SMART" id="SM00260">
    <property type="entry name" value="CheW"/>
    <property type="match status" value="1"/>
</dbReference>
<dbReference type="InterPro" id="IPR036890">
    <property type="entry name" value="HATPase_C_sf"/>
</dbReference>
<dbReference type="EC" id="2.7.13.3" evidence="2"/>
<keyword evidence="9" id="KW-0067">ATP-binding</keyword>
<dbReference type="SMART" id="SM00387">
    <property type="entry name" value="HATPase_c"/>
    <property type="match status" value="1"/>
</dbReference>
<evidence type="ECO:0000256" key="2">
    <source>
        <dbReference type="ARBA" id="ARBA00012438"/>
    </source>
</evidence>
<dbReference type="Gene3D" id="1.10.287.560">
    <property type="entry name" value="Histidine kinase CheA-like, homodimeric domain"/>
    <property type="match status" value="1"/>
</dbReference>
<dbReference type="Gene3D" id="3.30.565.10">
    <property type="entry name" value="Histidine kinase-like ATPase, C-terminal domain"/>
    <property type="match status" value="1"/>
</dbReference>
<dbReference type="GO" id="GO:0005524">
    <property type="term" value="F:ATP binding"/>
    <property type="evidence" value="ECO:0007669"/>
    <property type="project" value="UniProtKB-KW"/>
</dbReference>
<dbReference type="InterPro" id="IPR036641">
    <property type="entry name" value="HPT_dom_sf"/>
</dbReference>
<evidence type="ECO:0000313" key="17">
    <source>
        <dbReference type="EMBL" id="PZA14499.1"/>
    </source>
</evidence>
<evidence type="ECO:0000256" key="5">
    <source>
        <dbReference type="ARBA" id="ARBA00022553"/>
    </source>
</evidence>
<dbReference type="Pfam" id="PF02518">
    <property type="entry name" value="HATPase_c"/>
    <property type="match status" value="1"/>
</dbReference>
<dbReference type="OrthoDB" id="9146932at2"/>
<dbReference type="CDD" id="cd00088">
    <property type="entry name" value="HPT"/>
    <property type="match status" value="1"/>
</dbReference>
<dbReference type="GO" id="GO:0005737">
    <property type="term" value="C:cytoplasm"/>
    <property type="evidence" value="ECO:0007669"/>
    <property type="project" value="InterPro"/>
</dbReference>
<dbReference type="SUPFAM" id="SSF50341">
    <property type="entry name" value="CheW-like"/>
    <property type="match status" value="1"/>
</dbReference>
<dbReference type="GO" id="GO:0000155">
    <property type="term" value="F:phosphorelay sensor kinase activity"/>
    <property type="evidence" value="ECO:0007669"/>
    <property type="project" value="InterPro"/>
</dbReference>
<dbReference type="InterPro" id="IPR005467">
    <property type="entry name" value="His_kinase_dom"/>
</dbReference>
<dbReference type="Pfam" id="PF02895">
    <property type="entry name" value="H-kinase_dim"/>
    <property type="match status" value="1"/>
</dbReference>
<dbReference type="RefSeq" id="WP_110529731.1">
    <property type="nucleotide sequence ID" value="NZ_QKOE01000029.1"/>
</dbReference>
<dbReference type="SUPFAM" id="SSF47226">
    <property type="entry name" value="Histidine-containing phosphotransfer domain, HPT domain"/>
    <property type="match status" value="1"/>
</dbReference>
<dbReference type="SMART" id="SM01231">
    <property type="entry name" value="H-kinase_dim"/>
    <property type="match status" value="1"/>
</dbReference>
<feature type="modified residue" description="Phosphohistidine" evidence="12">
    <location>
        <position position="48"/>
    </location>
</feature>
<dbReference type="GO" id="GO:0006935">
    <property type="term" value="P:chemotaxis"/>
    <property type="evidence" value="ECO:0007669"/>
    <property type="project" value="UniProtKB-KW"/>
</dbReference>
<evidence type="ECO:0000256" key="1">
    <source>
        <dbReference type="ARBA" id="ARBA00000085"/>
    </source>
</evidence>
<dbReference type="SUPFAM" id="SSF55874">
    <property type="entry name" value="ATPase domain of HSP90 chaperone/DNA topoisomerase II/histidine kinase"/>
    <property type="match status" value="1"/>
</dbReference>
<evidence type="ECO:0000313" key="18">
    <source>
        <dbReference type="Proteomes" id="UP000248259"/>
    </source>
</evidence>
<comment type="function">
    <text evidence="11">Involved in the transmission of sensory signals from the chemoreceptors to the flagellar motors. CheA is autophosphorylated; it can transfer its phosphate group to either CheB or CheY.</text>
</comment>
<feature type="domain" description="Histidine kinase" evidence="14">
    <location>
        <begin position="400"/>
        <end position="608"/>
    </location>
</feature>
<keyword evidence="7" id="KW-0547">Nucleotide-binding</keyword>
<dbReference type="PANTHER" id="PTHR43395">
    <property type="entry name" value="SENSOR HISTIDINE KINASE CHEA"/>
    <property type="match status" value="1"/>
</dbReference>
<dbReference type="Gene3D" id="2.30.30.40">
    <property type="entry name" value="SH3 Domains"/>
    <property type="match status" value="1"/>
</dbReference>
<name>A0A323UPZ8_9RHOO</name>
<evidence type="ECO:0000256" key="3">
    <source>
        <dbReference type="ARBA" id="ARBA00021495"/>
    </source>
</evidence>
<dbReference type="Proteomes" id="UP000248259">
    <property type="component" value="Unassembled WGS sequence"/>
</dbReference>
<evidence type="ECO:0000256" key="11">
    <source>
        <dbReference type="ARBA" id="ARBA00035100"/>
    </source>
</evidence>
<evidence type="ECO:0000259" key="15">
    <source>
        <dbReference type="PROSITE" id="PS50851"/>
    </source>
</evidence>
<dbReference type="InterPro" id="IPR002545">
    <property type="entry name" value="CheW-lke_dom"/>
</dbReference>
<feature type="coiled-coil region" evidence="13">
    <location>
        <begin position="399"/>
        <end position="426"/>
    </location>
</feature>
<dbReference type="AlphaFoldDB" id="A0A323UPZ8"/>
<dbReference type="InterPro" id="IPR003594">
    <property type="entry name" value="HATPase_dom"/>
</dbReference>
<dbReference type="CDD" id="cd16916">
    <property type="entry name" value="HATPase_CheA-like"/>
    <property type="match status" value="1"/>
</dbReference>
<feature type="domain" description="HPt" evidence="16">
    <location>
        <begin position="1"/>
        <end position="105"/>
    </location>
</feature>
<sequence length="752" mass="79598">MTFDIGQFVQIFLEEAAEHLAALESGLLAIDLQAPEAETLNAIFRAAHSIKGGAGTFGFGEMGEFTHTLETLLDRVRKGELALDEKRVDVCLRAVDLLRSMVEAHRRGDTPAMDAARALSVEIVALTCDSQPPAQALPSAMDAAARPVRQAYEICLNLPDTHRVDAGTLDNLIHTLGQLGELTIYTRPSETAGAGQWRMHLDTDVSQLELTDFISYVLDPAWVDIAAQVSPQALSSGLPLTQEFDGFGFFSPVAEPTASTDEAYGFFEPLPETTTPAQVESVDPGYGFFDVLPEAVSAPAASATSAGDDPGYGFFEPLPPDSATVEPEPVTVATLAAPTPAEAPPAAAKAEKSPPAAADANSIRVGIGKVDQLINLVGELVITQSMLLQSAATLDPVTHERLLGGLAQLERNSRDLQEAVMSIRMVPMSFVFSRYPRIVRDLTRKLGKQADIHLIGESTELDKGLVEKIVDPLTHLVRNAVDHGLESPAERSAAGKPAAGQITLSASHQSGQILIEISDDGAGLNRERILAKAARQGIAISPDAPDGEVWDLIFAPGFSTAETVTDVSGRGVGMDVVRKNIQALGGSVLLSSAAGRGTRVSIRLPLTLAILDGMSVRAGDETFIVPLGFVIESLHASALEFRSIGRNGKVVKVRDDYIPVVSLAALFDIPGASRQVDDAVLVVVESENATMAIAVDALLGQHQVVVKNLETNFRRVAGISGATILGDGQVSLILDVAGLLRMARPELASLSA</sequence>
<dbReference type="InterPro" id="IPR051315">
    <property type="entry name" value="Bact_Chemotaxis_CheA"/>
</dbReference>
<dbReference type="PROSITE" id="PS50109">
    <property type="entry name" value="HIS_KIN"/>
    <property type="match status" value="1"/>
</dbReference>
<evidence type="ECO:0000256" key="8">
    <source>
        <dbReference type="ARBA" id="ARBA00022777"/>
    </source>
</evidence>
<dbReference type="EMBL" id="QKOE01000029">
    <property type="protein sequence ID" value="PZA14499.1"/>
    <property type="molecule type" value="Genomic_DNA"/>
</dbReference>
<evidence type="ECO:0000256" key="12">
    <source>
        <dbReference type="PROSITE-ProRule" id="PRU00110"/>
    </source>
</evidence>
<dbReference type="InterPro" id="IPR036097">
    <property type="entry name" value="HisK_dim/P_sf"/>
</dbReference>
<evidence type="ECO:0000256" key="7">
    <source>
        <dbReference type="ARBA" id="ARBA00022741"/>
    </source>
</evidence>
<dbReference type="SMART" id="SM00073">
    <property type="entry name" value="HPT"/>
    <property type="match status" value="1"/>
</dbReference>
<keyword evidence="13" id="KW-0175">Coiled coil</keyword>
<dbReference type="PRINTS" id="PR00344">
    <property type="entry name" value="BCTRLSENSOR"/>
</dbReference>
<dbReference type="InterPro" id="IPR036061">
    <property type="entry name" value="CheW-like_dom_sf"/>
</dbReference>
<dbReference type="InterPro" id="IPR008207">
    <property type="entry name" value="Sig_transdc_His_kin_Hpt_dom"/>
</dbReference>
<dbReference type="Pfam" id="PF01627">
    <property type="entry name" value="Hpt"/>
    <property type="match status" value="1"/>
</dbReference>
<keyword evidence="4" id="KW-0145">Chemotaxis</keyword>
<evidence type="ECO:0000259" key="16">
    <source>
        <dbReference type="PROSITE" id="PS50894"/>
    </source>
</evidence>
<evidence type="ECO:0000256" key="13">
    <source>
        <dbReference type="SAM" id="Coils"/>
    </source>
</evidence>
<dbReference type="FunFam" id="2.30.30.40:FF:000048">
    <property type="entry name" value="Chemotaxis protein CheA, putative"/>
    <property type="match status" value="1"/>
</dbReference>
<gene>
    <name evidence="17" type="ORF">DNK49_21430</name>
</gene>
<comment type="catalytic activity">
    <reaction evidence="1">
        <text>ATP + protein L-histidine = ADP + protein N-phospho-L-histidine.</text>
        <dbReference type="EC" id="2.7.13.3"/>
    </reaction>
</comment>
<dbReference type="Pfam" id="PF01584">
    <property type="entry name" value="CheW"/>
    <property type="match status" value="1"/>
</dbReference>
<keyword evidence="5 12" id="KW-0597">Phosphoprotein</keyword>
<evidence type="ECO:0000259" key="14">
    <source>
        <dbReference type="PROSITE" id="PS50109"/>
    </source>
</evidence>
<keyword evidence="8" id="KW-0418">Kinase</keyword>
<dbReference type="Gene3D" id="1.20.120.160">
    <property type="entry name" value="HPT domain"/>
    <property type="match status" value="1"/>
</dbReference>
<organism evidence="17 18">
    <name type="scientific">Parazoarcus communis SWub3 = DSM 12120</name>
    <dbReference type="NCBI Taxonomy" id="1121029"/>
    <lineage>
        <taxon>Bacteria</taxon>
        <taxon>Pseudomonadati</taxon>
        <taxon>Pseudomonadota</taxon>
        <taxon>Betaproteobacteria</taxon>
        <taxon>Rhodocyclales</taxon>
        <taxon>Zoogloeaceae</taxon>
        <taxon>Parazoarcus</taxon>
    </lineage>
</organism>